<dbReference type="AlphaFoldDB" id="A0A699WVI4"/>
<dbReference type="InterPro" id="IPR013103">
    <property type="entry name" value="RVT_2"/>
</dbReference>
<gene>
    <name evidence="2" type="ORF">Tci_923436</name>
</gene>
<accession>A0A699WVI4</accession>
<evidence type="ECO:0000313" key="2">
    <source>
        <dbReference type="EMBL" id="GFD51467.1"/>
    </source>
</evidence>
<reference evidence="2" key="1">
    <citation type="journal article" date="2019" name="Sci. Rep.">
        <title>Draft genome of Tanacetum cinerariifolium, the natural source of mosquito coil.</title>
        <authorList>
            <person name="Yamashiro T."/>
            <person name="Shiraishi A."/>
            <person name="Satake H."/>
            <person name="Nakayama K."/>
        </authorList>
    </citation>
    <scope>NUCLEOTIDE SEQUENCE</scope>
</reference>
<evidence type="ECO:0000259" key="1">
    <source>
        <dbReference type="Pfam" id="PF07727"/>
    </source>
</evidence>
<dbReference type="EMBL" id="BKCJ011770610">
    <property type="protein sequence ID" value="GFD51467.1"/>
    <property type="molecule type" value="Genomic_DNA"/>
</dbReference>
<feature type="non-terminal residue" evidence="2">
    <location>
        <position position="1"/>
    </location>
</feature>
<proteinExistence type="predicted"/>
<sequence>DCEPLVFEEAMKSKKWRQAMEEEIKSIEKNDTWELTTLPKGQKAVGVKWVYKAKKNVKGEVEKYKARLVAKGYKQKHGIDNEEVFA</sequence>
<name>A0A699WVI4_TANCI</name>
<comment type="caution">
    <text evidence="2">The sequence shown here is derived from an EMBL/GenBank/DDBJ whole genome shotgun (WGS) entry which is preliminary data.</text>
</comment>
<feature type="domain" description="Reverse transcriptase Ty1/copia-type" evidence="1">
    <location>
        <begin position="30"/>
        <end position="86"/>
    </location>
</feature>
<protein>
    <submittedName>
        <fullName evidence="2">Copia-type polyprotein</fullName>
    </submittedName>
</protein>
<organism evidence="2">
    <name type="scientific">Tanacetum cinerariifolium</name>
    <name type="common">Dalmatian daisy</name>
    <name type="synonym">Chrysanthemum cinerariifolium</name>
    <dbReference type="NCBI Taxonomy" id="118510"/>
    <lineage>
        <taxon>Eukaryota</taxon>
        <taxon>Viridiplantae</taxon>
        <taxon>Streptophyta</taxon>
        <taxon>Embryophyta</taxon>
        <taxon>Tracheophyta</taxon>
        <taxon>Spermatophyta</taxon>
        <taxon>Magnoliopsida</taxon>
        <taxon>eudicotyledons</taxon>
        <taxon>Gunneridae</taxon>
        <taxon>Pentapetalae</taxon>
        <taxon>asterids</taxon>
        <taxon>campanulids</taxon>
        <taxon>Asterales</taxon>
        <taxon>Asteraceae</taxon>
        <taxon>Asteroideae</taxon>
        <taxon>Anthemideae</taxon>
        <taxon>Anthemidinae</taxon>
        <taxon>Tanacetum</taxon>
    </lineage>
</organism>
<dbReference type="Pfam" id="PF07727">
    <property type="entry name" value="RVT_2"/>
    <property type="match status" value="1"/>
</dbReference>